<evidence type="ECO:0000256" key="9">
    <source>
        <dbReference type="SAM" id="Phobius"/>
    </source>
</evidence>
<feature type="transmembrane region" description="Helical" evidence="9">
    <location>
        <begin position="47"/>
        <end position="67"/>
    </location>
</feature>
<comment type="subcellular location">
    <subcellularLocation>
        <location evidence="1">Cell membrane</location>
        <topology evidence="1">Multi-pass membrane protein</topology>
    </subcellularLocation>
</comment>
<dbReference type="Gene3D" id="1.20.1740.10">
    <property type="entry name" value="Amino acid/polyamine transporter I"/>
    <property type="match status" value="1"/>
</dbReference>
<keyword evidence="6 9" id="KW-1133">Transmembrane helix</keyword>
<feature type="transmembrane region" description="Helical" evidence="9">
    <location>
        <begin position="333"/>
        <end position="351"/>
    </location>
</feature>
<reference evidence="10 11" key="1">
    <citation type="submission" date="2020-08" db="EMBL/GenBank/DDBJ databases">
        <title>Genomic Encyclopedia of Type Strains, Phase IV (KMG-IV): sequencing the most valuable type-strain genomes for metagenomic binning, comparative biology and taxonomic classification.</title>
        <authorList>
            <person name="Goeker M."/>
        </authorList>
    </citation>
    <scope>NUCLEOTIDE SEQUENCE [LARGE SCALE GENOMIC DNA]</scope>
    <source>
        <strain evidence="10 11">DSM 4737</strain>
    </source>
</reference>
<comment type="caution">
    <text evidence="10">The sequence shown here is derived from an EMBL/GenBank/DDBJ whole genome shotgun (WGS) entry which is preliminary data.</text>
</comment>
<dbReference type="PIRSF" id="PIRSF006060">
    <property type="entry name" value="AA_transporter"/>
    <property type="match status" value="1"/>
</dbReference>
<dbReference type="InterPro" id="IPR050367">
    <property type="entry name" value="APC_superfamily"/>
</dbReference>
<dbReference type="InterPro" id="IPR002293">
    <property type="entry name" value="AA/rel_permease1"/>
</dbReference>
<dbReference type="Proteomes" id="UP000545037">
    <property type="component" value="Unassembled WGS sequence"/>
</dbReference>
<comment type="function">
    <text evidence="8">Major component of the acid-resistance (AR) system allowing enteric pathogens to survive the acidic environment in the stomach. Exchanges extracellular arginine for its intracellular decarboxylation product agmatine (Agm) thereby expelling intracellular protons. Probably undergoes several conformational states in order to translocate the substrate across the membrane; keeps the substrate accessible to only 1 side of the membrane at a time by opening and closing 3 membrane-internal gates.</text>
</comment>
<feature type="transmembrane region" description="Helical" evidence="9">
    <location>
        <begin position="88"/>
        <end position="120"/>
    </location>
</feature>
<dbReference type="PANTHER" id="PTHR42770">
    <property type="entry name" value="AMINO ACID TRANSPORTER-RELATED"/>
    <property type="match status" value="1"/>
</dbReference>
<evidence type="ECO:0000256" key="2">
    <source>
        <dbReference type="ARBA" id="ARBA00008220"/>
    </source>
</evidence>
<feature type="transmembrane region" description="Helical" evidence="9">
    <location>
        <begin position="126"/>
        <end position="145"/>
    </location>
</feature>
<keyword evidence="11" id="KW-1185">Reference proteome</keyword>
<dbReference type="EMBL" id="JACHOR010000001">
    <property type="protein sequence ID" value="MBB5744546.1"/>
    <property type="molecule type" value="Genomic_DNA"/>
</dbReference>
<evidence type="ECO:0000256" key="5">
    <source>
        <dbReference type="ARBA" id="ARBA00022692"/>
    </source>
</evidence>
<dbReference type="GO" id="GO:0005886">
    <property type="term" value="C:plasma membrane"/>
    <property type="evidence" value="ECO:0007669"/>
    <property type="project" value="UniProtKB-SubCell"/>
</dbReference>
<organism evidence="10 11">
    <name type="scientific">Brevundimonas variabilis</name>
    <dbReference type="NCBI Taxonomy" id="74312"/>
    <lineage>
        <taxon>Bacteria</taxon>
        <taxon>Pseudomonadati</taxon>
        <taxon>Pseudomonadota</taxon>
        <taxon>Alphaproteobacteria</taxon>
        <taxon>Caulobacterales</taxon>
        <taxon>Caulobacteraceae</taxon>
        <taxon>Brevundimonas</taxon>
    </lineage>
</organism>
<comment type="similarity">
    <text evidence="2">Belongs to the amino acid-polyamine-organocation (APC) superfamily. Basic amino acid/polyamine antiporter (APA) (TC 2.A.3.2) family.</text>
</comment>
<feature type="transmembrane region" description="Helical" evidence="9">
    <location>
        <begin position="357"/>
        <end position="378"/>
    </location>
</feature>
<evidence type="ECO:0000313" key="11">
    <source>
        <dbReference type="Proteomes" id="UP000545037"/>
    </source>
</evidence>
<feature type="transmembrane region" description="Helical" evidence="9">
    <location>
        <begin position="197"/>
        <end position="221"/>
    </location>
</feature>
<dbReference type="AlphaFoldDB" id="A0A7W9CFF0"/>
<keyword evidence="7 9" id="KW-0472">Membrane</keyword>
<dbReference type="GO" id="GO:0022857">
    <property type="term" value="F:transmembrane transporter activity"/>
    <property type="evidence" value="ECO:0007669"/>
    <property type="project" value="InterPro"/>
</dbReference>
<evidence type="ECO:0000256" key="7">
    <source>
        <dbReference type="ARBA" id="ARBA00023136"/>
    </source>
</evidence>
<dbReference type="Pfam" id="PF13520">
    <property type="entry name" value="AA_permease_2"/>
    <property type="match status" value="1"/>
</dbReference>
<evidence type="ECO:0000256" key="6">
    <source>
        <dbReference type="ARBA" id="ARBA00022989"/>
    </source>
</evidence>
<evidence type="ECO:0000313" key="10">
    <source>
        <dbReference type="EMBL" id="MBB5744546.1"/>
    </source>
</evidence>
<keyword evidence="4" id="KW-1003">Cell membrane</keyword>
<evidence type="ECO:0000256" key="1">
    <source>
        <dbReference type="ARBA" id="ARBA00004651"/>
    </source>
</evidence>
<accession>A0A7W9CFF0</accession>
<feature type="transmembrane region" description="Helical" evidence="9">
    <location>
        <begin position="157"/>
        <end position="177"/>
    </location>
</feature>
<dbReference type="RefSeq" id="WP_183211529.1">
    <property type="nucleotide sequence ID" value="NZ_JACHOR010000001.1"/>
</dbReference>
<protein>
    <recommendedName>
        <fullName evidence="3">Arginine/agmatine antiporter</fullName>
    </recommendedName>
</protein>
<name>A0A7W9CFF0_9CAUL</name>
<feature type="transmembrane region" description="Helical" evidence="9">
    <location>
        <begin position="409"/>
        <end position="426"/>
    </location>
</feature>
<feature type="transmembrane region" description="Helical" evidence="9">
    <location>
        <begin position="233"/>
        <end position="254"/>
    </location>
</feature>
<evidence type="ECO:0000256" key="3">
    <source>
        <dbReference type="ARBA" id="ARBA00021069"/>
    </source>
</evidence>
<feature type="transmembrane region" description="Helical" evidence="9">
    <location>
        <begin position="14"/>
        <end position="35"/>
    </location>
</feature>
<keyword evidence="5 9" id="KW-0812">Transmembrane</keyword>
<evidence type="ECO:0000256" key="8">
    <source>
        <dbReference type="ARBA" id="ARBA00045636"/>
    </source>
</evidence>
<sequence>MSQTDVIPAPARKLGWGLAALVVAGNMIGSGVYLAPVALAPTGSSSVIGWLICGVGAMILAAVFAGLGRFQPDADGLSDFTRRGLGRFIGYQTAIAYWGVCLTGNVAVALAGTGYMAFFFPQLAEPLPAALCNLVLIGLTTAAYASGARVAARLGAVTLVLGLLPLVLAIVAGALAFSGQTFSGSWNPSGLPLAQSVPASLVVIFWSFLGLESAAALSRLVRDPARDVGRASVGGVALALVVYVAASVAVFGVIPAGELATSTSPFADLAARVFGASVAGLVAACAVIKALGTIAGWTILGGETARSAGEAGYLPRVFGSATTPGRLPLTNPLINGTIMAVLVVATSQPTLASQFGLLIGACTVLTICLYALCCISLFRFSTSPGWRALACVGLVFSVGAVVAAAPGNIVPAIVLFTVASIGWIRVRKGAGPRVDPVSTTL</sequence>
<feature type="transmembrane region" description="Helical" evidence="9">
    <location>
        <begin position="274"/>
        <end position="300"/>
    </location>
</feature>
<evidence type="ECO:0000256" key="4">
    <source>
        <dbReference type="ARBA" id="ARBA00022475"/>
    </source>
</evidence>
<dbReference type="PANTHER" id="PTHR42770:SF18">
    <property type="entry name" value="ARGININE_AGMATINE ANTIPORTER"/>
    <property type="match status" value="1"/>
</dbReference>
<proteinExistence type="inferred from homology"/>
<feature type="transmembrane region" description="Helical" evidence="9">
    <location>
        <begin position="385"/>
        <end position="403"/>
    </location>
</feature>
<gene>
    <name evidence="10" type="ORF">GGR13_000118</name>
</gene>